<feature type="domain" description="Rhodanese" evidence="5">
    <location>
        <begin position="206"/>
        <end position="320"/>
    </location>
</feature>
<dbReference type="PANTHER" id="PTHR43855">
    <property type="entry name" value="THIOSULFATE SULFURTRANSFERASE"/>
    <property type="match status" value="1"/>
</dbReference>
<dbReference type="Proteomes" id="UP000223071">
    <property type="component" value="Unassembled WGS sequence"/>
</dbReference>
<evidence type="ECO:0000256" key="4">
    <source>
        <dbReference type="SAM" id="SignalP"/>
    </source>
</evidence>
<reference evidence="6 7" key="1">
    <citation type="submission" date="2017-09" db="EMBL/GenBank/DDBJ databases">
        <title>Sequencing the genomes of two abundant thermophiles in Great Basin hot springs: Thermocrinis jamiesonii and novel Chloroflexi Thermoflexus hugenholtzii.</title>
        <authorList>
            <person name="Hedlund B."/>
        </authorList>
    </citation>
    <scope>NUCLEOTIDE SEQUENCE [LARGE SCALE GENOMIC DNA]</scope>
    <source>
        <strain evidence="6 7">G233</strain>
    </source>
</reference>
<sequence>MLESLRRRLPLAGLVFALLLALPLAAACGGDDDDTNGAGSNGDAAAEPAGYAEPDLLAETDWLAGKLGDPSLVIVDIRKKEAYEAGHIPGAVWYDQAALKDPDEKLYVIRESLFAEKVGALGIDGTKEVVIYDDGTGLWATRLWWVLDYYGHPKARVVNGGWAKWEKEGRPVTKDVPNPTPAKFVAKPNPDVICALDYVKDKATNPDPNVVILDARTQAEYTGADVRAARGGHIPNAVNLDWQASLTETDPKVWKSADQLRAQFAKVGITKDTQVITYCQTGVRAAHSLFTLRLVGLGKGNKVYDGSWAEWGNSKETPVQQ</sequence>
<dbReference type="SMART" id="SM00450">
    <property type="entry name" value="RHOD"/>
    <property type="match status" value="2"/>
</dbReference>
<evidence type="ECO:0000313" key="7">
    <source>
        <dbReference type="Proteomes" id="UP000223071"/>
    </source>
</evidence>
<dbReference type="PROSITE" id="PS50206">
    <property type="entry name" value="RHODANESE_3"/>
    <property type="match status" value="2"/>
</dbReference>
<keyword evidence="2" id="KW-0677">Repeat</keyword>
<proteinExistence type="predicted"/>
<dbReference type="EMBL" id="PDJQ01000001">
    <property type="protein sequence ID" value="PFG74890.1"/>
    <property type="molecule type" value="Genomic_DNA"/>
</dbReference>
<dbReference type="InterPro" id="IPR001763">
    <property type="entry name" value="Rhodanese-like_dom"/>
</dbReference>
<evidence type="ECO:0000259" key="5">
    <source>
        <dbReference type="PROSITE" id="PS50206"/>
    </source>
</evidence>
<dbReference type="InterPro" id="IPR036873">
    <property type="entry name" value="Rhodanese-like_dom_sf"/>
</dbReference>
<evidence type="ECO:0000313" key="6">
    <source>
        <dbReference type="EMBL" id="PFG74890.1"/>
    </source>
</evidence>
<feature type="domain" description="Rhodanese" evidence="5">
    <location>
        <begin position="68"/>
        <end position="174"/>
    </location>
</feature>
<dbReference type="PANTHER" id="PTHR43855:SF1">
    <property type="entry name" value="THIOSULFATE SULFURTRANSFERASE"/>
    <property type="match status" value="1"/>
</dbReference>
<gene>
    <name evidence="6" type="ORF">A9A59_2138</name>
</gene>
<evidence type="ECO:0000256" key="1">
    <source>
        <dbReference type="ARBA" id="ARBA00012245"/>
    </source>
</evidence>
<dbReference type="RefSeq" id="WP_098504243.1">
    <property type="nucleotide sequence ID" value="NZ_PDJQ01000001.1"/>
</dbReference>
<keyword evidence="6" id="KW-0670">Pyruvate</keyword>
<keyword evidence="7" id="KW-1185">Reference proteome</keyword>
<name>A0A2A9HIE8_TEPT2</name>
<comment type="caution">
    <text evidence="6">The sequence shown here is derived from an EMBL/GenBank/DDBJ whole genome shotgun (WGS) entry which is preliminary data.</text>
</comment>
<dbReference type="PROSITE" id="PS51257">
    <property type="entry name" value="PROKAR_LIPOPROTEIN"/>
    <property type="match status" value="1"/>
</dbReference>
<comment type="catalytic activity">
    <reaction evidence="3">
        <text>thiosulfate + hydrogen cyanide = thiocyanate + sulfite + 2 H(+)</text>
        <dbReference type="Rhea" id="RHEA:16881"/>
        <dbReference type="ChEBI" id="CHEBI:15378"/>
        <dbReference type="ChEBI" id="CHEBI:17359"/>
        <dbReference type="ChEBI" id="CHEBI:18022"/>
        <dbReference type="ChEBI" id="CHEBI:18407"/>
        <dbReference type="ChEBI" id="CHEBI:33542"/>
        <dbReference type="EC" id="2.8.1.1"/>
    </reaction>
</comment>
<feature type="signal peptide" evidence="4">
    <location>
        <begin position="1"/>
        <end position="26"/>
    </location>
</feature>
<organism evidence="6 7">
    <name type="scientific">Tepidiforma thermophila (strain KCTC 52669 / CGMCC 1.13589 / G233)</name>
    <dbReference type="NCBI Taxonomy" id="2761530"/>
    <lineage>
        <taxon>Bacteria</taxon>
        <taxon>Bacillati</taxon>
        <taxon>Chloroflexota</taxon>
        <taxon>Tepidiformia</taxon>
        <taxon>Tepidiformales</taxon>
        <taxon>Tepidiformaceae</taxon>
        <taxon>Tepidiforma</taxon>
    </lineage>
</organism>
<keyword evidence="4" id="KW-0732">Signal</keyword>
<dbReference type="AlphaFoldDB" id="A0A2A9HIE8"/>
<dbReference type="Pfam" id="PF00581">
    <property type="entry name" value="Rhodanese"/>
    <property type="match status" value="2"/>
</dbReference>
<keyword evidence="6" id="KW-0808">Transferase</keyword>
<accession>A0A2A9HIE8</accession>
<dbReference type="GO" id="GO:0004792">
    <property type="term" value="F:thiosulfate-cyanide sulfurtransferase activity"/>
    <property type="evidence" value="ECO:0007669"/>
    <property type="project" value="UniProtKB-EC"/>
</dbReference>
<protein>
    <recommendedName>
        <fullName evidence="1">thiosulfate sulfurtransferase</fullName>
        <ecNumber evidence="1">2.8.1.1</ecNumber>
    </recommendedName>
</protein>
<evidence type="ECO:0000256" key="2">
    <source>
        <dbReference type="ARBA" id="ARBA00022737"/>
    </source>
</evidence>
<feature type="chain" id="PRO_5012134340" description="thiosulfate sulfurtransferase" evidence="4">
    <location>
        <begin position="27"/>
        <end position="321"/>
    </location>
</feature>
<dbReference type="CDD" id="cd01448">
    <property type="entry name" value="TST_Repeat_1"/>
    <property type="match status" value="1"/>
</dbReference>
<dbReference type="SUPFAM" id="SSF52821">
    <property type="entry name" value="Rhodanese/Cell cycle control phosphatase"/>
    <property type="match status" value="2"/>
</dbReference>
<evidence type="ECO:0000256" key="3">
    <source>
        <dbReference type="ARBA" id="ARBA00047549"/>
    </source>
</evidence>
<dbReference type="Gene3D" id="3.40.250.10">
    <property type="entry name" value="Rhodanese-like domain"/>
    <property type="match status" value="2"/>
</dbReference>
<dbReference type="CDD" id="cd01449">
    <property type="entry name" value="TST_Repeat_2"/>
    <property type="match status" value="1"/>
</dbReference>
<dbReference type="InterPro" id="IPR051126">
    <property type="entry name" value="Thiosulfate_sulfurtransferase"/>
</dbReference>
<dbReference type="EC" id="2.8.1.1" evidence="1"/>